<keyword evidence="7 8" id="KW-0472">Membrane</keyword>
<accession>A0ABR8G8R3</accession>
<dbReference type="RefSeq" id="WP_002761637.1">
    <property type="nucleotide sequence ID" value="NZ_JACJSV010000007.1"/>
</dbReference>
<feature type="transmembrane region" description="Helical" evidence="8">
    <location>
        <begin position="143"/>
        <end position="165"/>
    </location>
</feature>
<evidence type="ECO:0000259" key="9">
    <source>
        <dbReference type="Pfam" id="PF18967"/>
    </source>
</evidence>
<evidence type="ECO:0000256" key="6">
    <source>
        <dbReference type="ARBA" id="ARBA00023118"/>
    </source>
</evidence>
<evidence type="ECO:0000256" key="1">
    <source>
        <dbReference type="ARBA" id="ARBA00004236"/>
    </source>
</evidence>
<keyword evidence="2" id="KW-1003">Cell membrane</keyword>
<evidence type="ECO:0000256" key="2">
    <source>
        <dbReference type="ARBA" id="ARBA00022475"/>
    </source>
</evidence>
<dbReference type="Proteomes" id="UP000648873">
    <property type="component" value="Unassembled WGS sequence"/>
</dbReference>
<evidence type="ECO:0000256" key="7">
    <source>
        <dbReference type="ARBA" id="ARBA00023136"/>
    </source>
</evidence>
<name>A0ABR8G8R3_MICVR</name>
<keyword evidence="5 8" id="KW-1133">Transmembrane helix</keyword>
<feature type="transmembrane region" description="Helical" evidence="8">
    <location>
        <begin position="66"/>
        <end position="87"/>
    </location>
</feature>
<dbReference type="InterPro" id="IPR043760">
    <property type="entry name" value="PycTM_dom"/>
</dbReference>
<dbReference type="EMBL" id="JACJSV010000007">
    <property type="protein sequence ID" value="MBD2599521.1"/>
    <property type="molecule type" value="Genomic_DNA"/>
</dbReference>
<evidence type="ECO:0000313" key="10">
    <source>
        <dbReference type="EMBL" id="MBD2599521.1"/>
    </source>
</evidence>
<evidence type="ECO:0000313" key="11">
    <source>
        <dbReference type="Proteomes" id="UP000648873"/>
    </source>
</evidence>
<evidence type="ECO:0000256" key="5">
    <source>
        <dbReference type="ARBA" id="ARBA00022989"/>
    </source>
</evidence>
<gene>
    <name evidence="10" type="ORF">H6G40_04480</name>
</gene>
<evidence type="ECO:0000256" key="8">
    <source>
        <dbReference type="SAM" id="Phobius"/>
    </source>
</evidence>
<proteinExistence type="predicted"/>
<feature type="domain" description="Pycsar effector protein" evidence="9">
    <location>
        <begin position="15"/>
        <end position="156"/>
    </location>
</feature>
<evidence type="ECO:0000256" key="4">
    <source>
        <dbReference type="ARBA" id="ARBA00022741"/>
    </source>
</evidence>
<protein>
    <recommendedName>
        <fullName evidence="9">Pycsar effector protein domain-containing protein</fullName>
    </recommendedName>
</protein>
<comment type="caution">
    <text evidence="10">The sequence shown here is derived from an EMBL/GenBank/DDBJ whole genome shotgun (WGS) entry which is preliminary data.</text>
</comment>
<dbReference type="Pfam" id="PF18967">
    <property type="entry name" value="PycTM"/>
    <property type="match status" value="1"/>
</dbReference>
<keyword evidence="3 8" id="KW-0812">Transmembrane</keyword>
<reference evidence="10 11" key="1">
    <citation type="journal article" date="2020" name="ISME J.">
        <title>Comparative genomics reveals insights into cyanobacterial evolution and habitat adaptation.</title>
        <authorList>
            <person name="Chen M.Y."/>
            <person name="Teng W.K."/>
            <person name="Zhao L."/>
            <person name="Hu C.X."/>
            <person name="Zhou Y.K."/>
            <person name="Han B.P."/>
            <person name="Song L.R."/>
            <person name="Shu W.S."/>
        </authorList>
    </citation>
    <scope>NUCLEOTIDE SEQUENCE [LARGE SCALE GENOMIC DNA]</scope>
    <source>
        <strain evidence="10 11">FACHB-1342</strain>
    </source>
</reference>
<comment type="subcellular location">
    <subcellularLocation>
        <location evidence="1">Cell membrane</location>
    </subcellularLocation>
</comment>
<keyword evidence="11" id="KW-1185">Reference proteome</keyword>
<sequence length="175" mass="19720">MTNIRLTYDYTLNSIKVVKDSINQLNTKLTLILTISGVLVNFGKDLPAYIVSLECNQSIYPCLSCYLLKFLAYLFTIITIGLGLWGLSPVVGGEIILPEQLLAEEWNQAEEEDYLTALIQYLQTETLVIISKIREQKAIRLNWAIRTIVTAVILFLLDEMIFISIPVLGKFCAGI</sequence>
<keyword evidence="6" id="KW-0051">Antiviral defense</keyword>
<evidence type="ECO:0000256" key="3">
    <source>
        <dbReference type="ARBA" id="ARBA00022692"/>
    </source>
</evidence>
<organism evidence="10 11">
    <name type="scientific">Microcystis viridis FACHB-1342</name>
    <dbReference type="NCBI Taxonomy" id="2692900"/>
    <lineage>
        <taxon>Bacteria</taxon>
        <taxon>Bacillati</taxon>
        <taxon>Cyanobacteriota</taxon>
        <taxon>Cyanophyceae</taxon>
        <taxon>Oscillatoriophycideae</taxon>
        <taxon>Chroococcales</taxon>
        <taxon>Microcystaceae</taxon>
        <taxon>Microcystis</taxon>
    </lineage>
</organism>
<keyword evidence="4" id="KW-0547">Nucleotide-binding</keyword>